<feature type="compositionally biased region" description="Basic and acidic residues" evidence="1">
    <location>
        <begin position="530"/>
        <end position="543"/>
    </location>
</feature>
<feature type="compositionally biased region" description="Polar residues" evidence="1">
    <location>
        <begin position="881"/>
        <end position="894"/>
    </location>
</feature>
<feature type="compositionally biased region" description="Polar residues" evidence="1">
    <location>
        <begin position="967"/>
        <end position="976"/>
    </location>
</feature>
<dbReference type="OrthoDB" id="1630099at2759"/>
<feature type="region of interest" description="Disordered" evidence="1">
    <location>
        <begin position="855"/>
        <end position="941"/>
    </location>
</feature>
<evidence type="ECO:0000313" key="2">
    <source>
        <dbReference type="EMBL" id="GER27155.1"/>
    </source>
</evidence>
<dbReference type="EMBL" id="BKCP01001558">
    <property type="protein sequence ID" value="GER27155.1"/>
    <property type="molecule type" value="Genomic_DNA"/>
</dbReference>
<feature type="region of interest" description="Disordered" evidence="1">
    <location>
        <begin position="1267"/>
        <end position="1293"/>
    </location>
</feature>
<evidence type="ECO:0000256" key="1">
    <source>
        <dbReference type="SAM" id="MobiDB-lite"/>
    </source>
</evidence>
<feature type="compositionally biased region" description="Basic and acidic residues" evidence="1">
    <location>
        <begin position="149"/>
        <end position="161"/>
    </location>
</feature>
<feature type="region of interest" description="Disordered" evidence="1">
    <location>
        <begin position="1042"/>
        <end position="1068"/>
    </location>
</feature>
<dbReference type="PANTHER" id="PTHR31267">
    <property type="entry name" value="DENTIN SIALOPHOSPHOPROTEIN-LIKE PROTEIN"/>
    <property type="match status" value="1"/>
</dbReference>
<feature type="region of interest" description="Disordered" evidence="1">
    <location>
        <begin position="793"/>
        <end position="842"/>
    </location>
</feature>
<feature type="compositionally biased region" description="Polar residues" evidence="1">
    <location>
        <begin position="1111"/>
        <end position="1126"/>
    </location>
</feature>
<dbReference type="PANTHER" id="PTHR31267:SF2">
    <property type="entry name" value="EXPRESSED PROTEIN"/>
    <property type="match status" value="1"/>
</dbReference>
<feature type="compositionally biased region" description="Polar residues" evidence="1">
    <location>
        <begin position="590"/>
        <end position="606"/>
    </location>
</feature>
<feature type="region of interest" description="Disordered" evidence="1">
    <location>
        <begin position="499"/>
        <end position="606"/>
    </location>
</feature>
<name>A0A5A7P2V4_STRAF</name>
<feature type="compositionally biased region" description="Polar residues" evidence="1">
    <location>
        <begin position="908"/>
        <end position="918"/>
    </location>
</feature>
<reference evidence="3" key="1">
    <citation type="journal article" date="2019" name="Curr. Biol.">
        <title>Genome Sequence of Striga asiatica Provides Insight into the Evolution of Plant Parasitism.</title>
        <authorList>
            <person name="Yoshida S."/>
            <person name="Kim S."/>
            <person name="Wafula E.K."/>
            <person name="Tanskanen J."/>
            <person name="Kim Y.M."/>
            <person name="Honaas L."/>
            <person name="Yang Z."/>
            <person name="Spallek T."/>
            <person name="Conn C.E."/>
            <person name="Ichihashi Y."/>
            <person name="Cheong K."/>
            <person name="Cui S."/>
            <person name="Der J.P."/>
            <person name="Gundlach H."/>
            <person name="Jiao Y."/>
            <person name="Hori C."/>
            <person name="Ishida J.K."/>
            <person name="Kasahara H."/>
            <person name="Kiba T."/>
            <person name="Kim M.S."/>
            <person name="Koo N."/>
            <person name="Laohavisit A."/>
            <person name="Lee Y.H."/>
            <person name="Lumba S."/>
            <person name="McCourt P."/>
            <person name="Mortimer J.C."/>
            <person name="Mutuku J.M."/>
            <person name="Nomura T."/>
            <person name="Sasaki-Sekimoto Y."/>
            <person name="Seto Y."/>
            <person name="Wang Y."/>
            <person name="Wakatake T."/>
            <person name="Sakakibara H."/>
            <person name="Demura T."/>
            <person name="Yamaguchi S."/>
            <person name="Yoneyama K."/>
            <person name="Manabe R.I."/>
            <person name="Nelson D.C."/>
            <person name="Schulman A.H."/>
            <person name="Timko M.P."/>
            <person name="dePamphilis C.W."/>
            <person name="Choi D."/>
            <person name="Shirasu K."/>
        </authorList>
    </citation>
    <scope>NUCLEOTIDE SEQUENCE [LARGE SCALE GENOMIC DNA]</scope>
    <source>
        <strain evidence="3">cv. UVA1</strain>
    </source>
</reference>
<keyword evidence="3" id="KW-1185">Reference proteome</keyword>
<feature type="region of interest" description="Disordered" evidence="1">
    <location>
        <begin position="402"/>
        <end position="438"/>
    </location>
</feature>
<gene>
    <name evidence="2" type="ORF">STAS_02839</name>
</gene>
<organism evidence="2 3">
    <name type="scientific">Striga asiatica</name>
    <name type="common">Asiatic witchweed</name>
    <name type="synonym">Buchnera asiatica</name>
    <dbReference type="NCBI Taxonomy" id="4170"/>
    <lineage>
        <taxon>Eukaryota</taxon>
        <taxon>Viridiplantae</taxon>
        <taxon>Streptophyta</taxon>
        <taxon>Embryophyta</taxon>
        <taxon>Tracheophyta</taxon>
        <taxon>Spermatophyta</taxon>
        <taxon>Magnoliopsida</taxon>
        <taxon>eudicotyledons</taxon>
        <taxon>Gunneridae</taxon>
        <taxon>Pentapetalae</taxon>
        <taxon>asterids</taxon>
        <taxon>lamiids</taxon>
        <taxon>Lamiales</taxon>
        <taxon>Orobanchaceae</taxon>
        <taxon>Buchnereae</taxon>
        <taxon>Striga</taxon>
    </lineage>
</organism>
<feature type="region of interest" description="Disordered" evidence="1">
    <location>
        <begin position="140"/>
        <end position="166"/>
    </location>
</feature>
<evidence type="ECO:0000313" key="3">
    <source>
        <dbReference type="Proteomes" id="UP000325081"/>
    </source>
</evidence>
<feature type="region of interest" description="Disordered" evidence="1">
    <location>
        <begin position="960"/>
        <end position="990"/>
    </location>
</feature>
<feature type="compositionally biased region" description="Polar residues" evidence="1">
    <location>
        <begin position="323"/>
        <end position="363"/>
    </location>
</feature>
<feature type="compositionally biased region" description="Polar residues" evidence="1">
    <location>
        <begin position="1042"/>
        <end position="1058"/>
    </location>
</feature>
<feature type="compositionally biased region" description="Polar residues" evidence="1">
    <location>
        <begin position="801"/>
        <end position="811"/>
    </location>
</feature>
<comment type="caution">
    <text evidence="2">The sequence shown here is derived from an EMBL/GenBank/DDBJ whole genome shotgun (WGS) entry which is preliminary data.</text>
</comment>
<protein>
    <submittedName>
        <fullName evidence="2">Dentin sialophospho protein</fullName>
    </submittedName>
</protein>
<proteinExistence type="predicted"/>
<accession>A0A5A7P2V4</accession>
<feature type="compositionally biased region" description="Polar residues" evidence="1">
    <location>
        <begin position="512"/>
        <end position="523"/>
    </location>
</feature>
<feature type="compositionally biased region" description="Polar residues" evidence="1">
    <location>
        <begin position="370"/>
        <end position="383"/>
    </location>
</feature>
<feature type="compositionally biased region" description="Low complexity" evidence="1">
    <location>
        <begin position="870"/>
        <end position="880"/>
    </location>
</feature>
<feature type="region of interest" description="Disordered" evidence="1">
    <location>
        <begin position="1111"/>
        <end position="1137"/>
    </location>
</feature>
<feature type="compositionally biased region" description="Polar residues" evidence="1">
    <location>
        <begin position="1267"/>
        <end position="1282"/>
    </location>
</feature>
<feature type="region of interest" description="Disordered" evidence="1">
    <location>
        <begin position="323"/>
        <end position="383"/>
    </location>
</feature>
<dbReference type="Proteomes" id="UP000325081">
    <property type="component" value="Unassembled WGS sequence"/>
</dbReference>
<sequence>MPGNELGDRVHNFFAQDNLSQGQHQSNVLEGNWPVLNSNYWVGSQRQIDVLSSNSKNYSSQNSEIDRGQANHPVHVPHGLNFSQSNLRPDSSKTQYVIEQQYSNGIAYGNQFHLNRQNGANFLAVDSGSNQRHLLSSRGLSFPETHQGSGHEQEKAPDRSDTSVAPVSLDLFGGQPQMNHQQARMLQALQRQQTGLNDMQQMQQQIMMRKMQEFQMQQQLKQLDHQNLTNPVPAFIKQTSGSQSNMGNDNSNPDAFQYPWTAETGTSWLNGSSAMQGSPNGLAFPQNMAQAQRLMDLAPQQADQSLYGVPVSSSRGLAANQYPQMVTSRSSMSQMEAFSNSPHSSQHNLSSDRISVQESTPISRQKFRNENTGHASSQSLNTGTIDRGLHQQLNSMPRNESQLHFVGKQDPPAQSETSHERSTRQFSSSPREAALDPTEEKILFGSDDNIWAAFGKSPNMSGDTTGKLFDNGGLSNGFPSIQSGSWSALMQSAVAETSSGNIGPQEEWSGLNFHSNDGSSAKQPTLMHNDYVKKASLPEDEMRNPSTVNSGSVRSSEDINTGNALGSNRLPDKFQQEPGIRVSTDRSQRLRQSSDGSSKWSNRNTLPKSIAEGSQIYENASQHSLNVERTTEKVSATWFPGQTGTVLERNCWNAQATVPPGGDAVKNHEAQLPQKSHNNQLMAMQDVQEKSLWKSNSPSSAIDFGPVKVGNHLVDKGLLSLNHATASVTNSCSMGVYDGNSSFVPNSNLLNQWKSAYPQAKFQGSDCLGSNQGLDLSNRNNKDEVRRLDMDNFPVKENSSDSHLSNLSQHASGGLREAGFSDACDSRSLPPGKQKLTNQLAGKVSVPRKFQYHPMGNLDEDVEPTFGLKQPLQPLSSSLQNNHFGQTSQVSRYSAVTDEGERRKDNKGGSSNDLTRGSASRIPFPFNRPLDSNMLNNTSSPSQNMLELLHKVDQSRNDGAVAHLGSSDCNISSQPQETEKSDGSAGHIQHSSVSKGFGLQLGPPSQRVHAPDLSLPSQNARDMVNSMHTSHAGAEMRDKMLQASSVQSLPFSHKGSQYENDRAAGPGNLGDENSMFMSPQLALDTPYARSQLQNKHIMRGSGKMAMDEQIDSSFSGNTSHSSQRGSAETVPPDASSSIQKHNLASYITGASDKQESVTVATASTRDQIHSSHHYGMPRNSQQILQNIWNNNPSSQHSLGTLYPRTSSHLSASHQPNIVESSHADLHDIKGDHLSSRLGSVHANTEGVVDEEEHRLKESAGKVANIDSTSNVGESLGKTSSTKDNLEEFPDDSASTQKDIEAFGRSLKPNALSNKNYALLNQTSVDKDAQIDPSTRVSKRMKGPDHIFDVQQFHPKAGQQNEDNVGDMIGSSTRISSEDSRMFRFSSSPDMMQRNTAPHGNIASQDIVLSGLDVTQNNPSSGCTTSVRAEDHQVAPQMAPSWFNQYGHLKNGQMFHVHNAHNVTSLRPNEPSSTVAKSSNIMDAPSLEENSPAASVGACQVGEHPVILRPQKRKTASSELHPWQKEISDGSPNFLVVSATEGEWSKATNRLTEKVQDDAELNEDGFPLLRSKRRLILTTQLMQQLFRPPPACILSADASSAHESVIYGASRVALGDACSAVSCSADVDRRDCLDLHSMKGKLNGDPRFTKVVEGLLGKAGKLENDFLRLDKNTSILDLRVECQELEKFSVINRFARFHGRSQNDIPEAASVTATTYNPHMQRYVLALPMPRNLPDRSPVVFTNWDIDRLMEGCSHLVKCDKRAI</sequence>
<feature type="compositionally biased region" description="Polar residues" evidence="1">
    <location>
        <begin position="544"/>
        <end position="566"/>
    </location>
</feature>